<evidence type="ECO:0000259" key="1">
    <source>
        <dbReference type="Pfam" id="PF24222"/>
    </source>
</evidence>
<dbReference type="EMBL" id="DACSWI010000018">
    <property type="protein sequence ID" value="HAT3810943.1"/>
    <property type="molecule type" value="Genomic_DNA"/>
</dbReference>
<dbReference type="GO" id="GO:0007155">
    <property type="term" value="P:cell adhesion"/>
    <property type="evidence" value="ECO:0007669"/>
    <property type="project" value="InterPro"/>
</dbReference>
<dbReference type="InterPro" id="IPR057009">
    <property type="entry name" value="MrpH_N"/>
</dbReference>
<gene>
    <name evidence="3" type="ORF">I8608_003856</name>
</gene>
<proteinExistence type="predicted"/>
<dbReference type="RefSeq" id="WP_262861118.1">
    <property type="nucleotide sequence ID" value="NZ_JAHTVY010000014.1"/>
</dbReference>
<evidence type="ECO:0000259" key="2">
    <source>
        <dbReference type="Pfam" id="PF24223"/>
    </source>
</evidence>
<feature type="domain" description="Fimbrial adhesin MrpH C-terminal" evidence="2">
    <location>
        <begin position="171"/>
        <end position="286"/>
    </location>
</feature>
<feature type="domain" description="Fimbrial adhesin MrpH N-terminal" evidence="1">
    <location>
        <begin position="23"/>
        <end position="169"/>
    </location>
</feature>
<dbReference type="Proteomes" id="UP000865968">
    <property type="component" value="Unassembled WGS sequence"/>
</dbReference>
<name>A0AAN5MIP6_MORMO</name>
<evidence type="ECO:0000313" key="4">
    <source>
        <dbReference type="Proteomes" id="UP000865968"/>
    </source>
</evidence>
<comment type="caution">
    <text evidence="3">The sequence shown here is derived from an EMBL/GenBank/DDBJ whole genome shotgun (WGS) entry which is preliminary data.</text>
</comment>
<dbReference type="AlphaFoldDB" id="A0AAN5MIP6"/>
<reference evidence="3" key="1">
    <citation type="journal article" date="2018" name="Genome Biol.">
        <title>SKESA: strategic k-mer extension for scrupulous assemblies.</title>
        <authorList>
            <person name="Souvorov A."/>
            <person name="Agarwala R."/>
            <person name="Lipman D.J."/>
        </authorList>
    </citation>
    <scope>NUCLEOTIDE SEQUENCE</scope>
    <source>
        <strain evidence="3">Morganella morganii ARLG-3209</strain>
    </source>
</reference>
<evidence type="ECO:0000313" key="3">
    <source>
        <dbReference type="EMBL" id="HAT3810943.1"/>
    </source>
</evidence>
<protein>
    <submittedName>
        <fullName evidence="3">MrfJ</fullName>
    </submittedName>
</protein>
<dbReference type="Pfam" id="PF24223">
    <property type="entry name" value="MrpH_C"/>
    <property type="match status" value="1"/>
</dbReference>
<dbReference type="Gene3D" id="2.60.40.1090">
    <property type="entry name" value="Fimbrial-type adhesion domain"/>
    <property type="match status" value="1"/>
</dbReference>
<dbReference type="Pfam" id="PF24222">
    <property type="entry name" value="MrpH_N"/>
    <property type="match status" value="1"/>
</dbReference>
<organism evidence="3 4">
    <name type="scientific">Morganella morganii</name>
    <name type="common">Proteus morganii</name>
    <dbReference type="NCBI Taxonomy" id="582"/>
    <lineage>
        <taxon>Bacteria</taxon>
        <taxon>Pseudomonadati</taxon>
        <taxon>Pseudomonadota</taxon>
        <taxon>Gammaproteobacteria</taxon>
        <taxon>Enterobacterales</taxon>
        <taxon>Morganellaceae</taxon>
        <taxon>Morganella</taxon>
    </lineage>
</organism>
<dbReference type="InterPro" id="IPR036937">
    <property type="entry name" value="Adhesion_dom_fimbrial_sf"/>
</dbReference>
<accession>A0AAN5MIP6</accession>
<dbReference type="GO" id="GO:0009289">
    <property type="term" value="C:pilus"/>
    <property type="evidence" value="ECO:0007669"/>
    <property type="project" value="InterPro"/>
</dbReference>
<dbReference type="InterPro" id="IPR057010">
    <property type="entry name" value="MrpH_C"/>
</dbReference>
<reference evidence="3" key="2">
    <citation type="submission" date="2020-10" db="EMBL/GenBank/DDBJ databases">
        <authorList>
            <consortium name="NCBI Pathogen Detection Project"/>
        </authorList>
    </citation>
    <scope>NUCLEOTIDE SEQUENCE</scope>
    <source>
        <strain evidence="3">Morganella morganii ARLG-3209</strain>
    </source>
</reference>
<sequence>MTRIFRYISVLITLFLFTLPAQATLYSYILRSEGKPKDIDYYYRITAWTPPPAGSVHPCVKVGLTKKCYANINHRHTNADRGGISSRNNSEFQGRCRNMNLMTLPDANAVYNYIYNTCFGGLPFDGETNHKGDVIRNECVTLFLTSSPTAGNGYMYPDSVCGVAPPPGGICSFTADYPSAILDHGRIPDNEINGDQASQYLRMKCSKDATVRIYSVSDTESRLKLKNNLYSKLTLNGYPLNSSGGGVPVFVRGDYEANALLKSTLETTGPVEAGPFIGNISIIMTID</sequence>